<evidence type="ECO:0000256" key="2">
    <source>
        <dbReference type="SAM" id="MobiDB-lite"/>
    </source>
</evidence>
<dbReference type="Pfam" id="PF00226">
    <property type="entry name" value="DnaJ"/>
    <property type="match status" value="1"/>
</dbReference>
<dbReference type="PANTHER" id="PTHR44825:SF1">
    <property type="entry name" value="DNAJ HOMOLOG SUBFAMILY C MEMBER 4"/>
    <property type="match status" value="1"/>
</dbReference>
<feature type="compositionally biased region" description="Basic and acidic residues" evidence="2">
    <location>
        <begin position="86"/>
        <end position="95"/>
    </location>
</feature>
<dbReference type="InterPro" id="IPR036869">
    <property type="entry name" value="J_dom_sf"/>
</dbReference>
<dbReference type="SUPFAM" id="SSF46565">
    <property type="entry name" value="Chaperone J-domain"/>
    <property type="match status" value="1"/>
</dbReference>
<evidence type="ECO:0000256" key="1">
    <source>
        <dbReference type="SAM" id="Coils"/>
    </source>
</evidence>
<dbReference type="InterPro" id="IPR052763">
    <property type="entry name" value="DnaJ_C4"/>
</dbReference>
<proteinExistence type="predicted"/>
<feature type="coiled-coil region" evidence="1">
    <location>
        <begin position="239"/>
        <end position="272"/>
    </location>
</feature>
<dbReference type="PRINTS" id="PR00625">
    <property type="entry name" value="JDOMAIN"/>
</dbReference>
<keyword evidence="1" id="KW-0175">Coiled coil</keyword>
<gene>
    <name evidence="4" type="ORF">BT63DRAFT_456778</name>
</gene>
<dbReference type="OrthoDB" id="10250354at2759"/>
<evidence type="ECO:0000313" key="4">
    <source>
        <dbReference type="EMBL" id="KAF2667482.1"/>
    </source>
</evidence>
<feature type="region of interest" description="Disordered" evidence="2">
    <location>
        <begin position="75"/>
        <end position="197"/>
    </location>
</feature>
<accession>A0A6A6U5Q7</accession>
<dbReference type="AlphaFoldDB" id="A0A6A6U5Q7"/>
<dbReference type="Gene3D" id="1.10.287.110">
    <property type="entry name" value="DnaJ domain"/>
    <property type="match status" value="1"/>
</dbReference>
<keyword evidence="5" id="KW-1185">Reference proteome</keyword>
<name>A0A6A6U5Q7_9PEZI</name>
<dbReference type="PANTHER" id="PTHR44825">
    <property type="match status" value="1"/>
</dbReference>
<dbReference type="CDD" id="cd06257">
    <property type="entry name" value="DnaJ"/>
    <property type="match status" value="1"/>
</dbReference>
<evidence type="ECO:0000313" key="5">
    <source>
        <dbReference type="Proteomes" id="UP000799302"/>
    </source>
</evidence>
<dbReference type="EMBL" id="MU004237">
    <property type="protein sequence ID" value="KAF2667482.1"/>
    <property type="molecule type" value="Genomic_DNA"/>
</dbReference>
<reference evidence="4" key="1">
    <citation type="journal article" date="2020" name="Stud. Mycol.">
        <title>101 Dothideomycetes genomes: a test case for predicting lifestyles and emergence of pathogens.</title>
        <authorList>
            <person name="Haridas S."/>
            <person name="Albert R."/>
            <person name="Binder M."/>
            <person name="Bloem J."/>
            <person name="Labutti K."/>
            <person name="Salamov A."/>
            <person name="Andreopoulos B."/>
            <person name="Baker S."/>
            <person name="Barry K."/>
            <person name="Bills G."/>
            <person name="Bluhm B."/>
            <person name="Cannon C."/>
            <person name="Castanera R."/>
            <person name="Culley D."/>
            <person name="Daum C."/>
            <person name="Ezra D."/>
            <person name="Gonzalez J."/>
            <person name="Henrissat B."/>
            <person name="Kuo A."/>
            <person name="Liang C."/>
            <person name="Lipzen A."/>
            <person name="Lutzoni F."/>
            <person name="Magnuson J."/>
            <person name="Mondo S."/>
            <person name="Nolan M."/>
            <person name="Ohm R."/>
            <person name="Pangilinan J."/>
            <person name="Park H.-J."/>
            <person name="Ramirez L."/>
            <person name="Alfaro M."/>
            <person name="Sun H."/>
            <person name="Tritt A."/>
            <person name="Yoshinaga Y."/>
            <person name="Zwiers L.-H."/>
            <person name="Turgeon B."/>
            <person name="Goodwin S."/>
            <person name="Spatafora J."/>
            <person name="Crous P."/>
            <person name="Grigoriev I."/>
        </authorList>
    </citation>
    <scope>NUCLEOTIDE SEQUENCE</scope>
    <source>
        <strain evidence="4">CBS 115976</strain>
    </source>
</reference>
<feature type="compositionally biased region" description="Polar residues" evidence="2">
    <location>
        <begin position="113"/>
        <end position="130"/>
    </location>
</feature>
<dbReference type="PROSITE" id="PS00636">
    <property type="entry name" value="DNAJ_1"/>
    <property type="match status" value="1"/>
</dbReference>
<dbReference type="InterPro" id="IPR018253">
    <property type="entry name" value="DnaJ_domain_CS"/>
</dbReference>
<organism evidence="4 5">
    <name type="scientific">Microthyrium microscopicum</name>
    <dbReference type="NCBI Taxonomy" id="703497"/>
    <lineage>
        <taxon>Eukaryota</taxon>
        <taxon>Fungi</taxon>
        <taxon>Dikarya</taxon>
        <taxon>Ascomycota</taxon>
        <taxon>Pezizomycotina</taxon>
        <taxon>Dothideomycetes</taxon>
        <taxon>Dothideomycetes incertae sedis</taxon>
        <taxon>Microthyriales</taxon>
        <taxon>Microthyriaceae</taxon>
        <taxon>Microthyrium</taxon>
    </lineage>
</organism>
<dbReference type="Proteomes" id="UP000799302">
    <property type="component" value="Unassembled WGS sequence"/>
</dbReference>
<evidence type="ECO:0000259" key="3">
    <source>
        <dbReference type="PROSITE" id="PS50076"/>
    </source>
</evidence>
<dbReference type="PROSITE" id="PS50076">
    <property type="entry name" value="DNAJ_2"/>
    <property type="match status" value="1"/>
</dbReference>
<dbReference type="InterPro" id="IPR001623">
    <property type="entry name" value="DnaJ_domain"/>
</dbReference>
<sequence length="290" mass="33354">MSSPPQPLFNDYYQALGVQKTATREDIKRAFRRLAKIHHPDKQGAAAPSDAHDFRKIREAHDVLTDDLKRPRYDRQYETVQMRQKAYREEQEAQRQRKTRSTTPDDEPRRYYSFTTNQFYSSFEQSSKPSSGPPRDRPSNFYSSGNRGPDQEPGPGFEDRYGGYYQQPPSARSGSTGFGGAGHDYFGTQQANAFFPDDARQQAEFRRHTEEMRQAQAIRQAEAMRQARAQSQARQAEAIKQFEARRQAEAQRRAEEQRAAEIQRQAEAQQAAEAQRVADIRRSVAVQRAA</sequence>
<feature type="domain" description="J" evidence="3">
    <location>
        <begin position="11"/>
        <end position="77"/>
    </location>
</feature>
<protein>
    <submittedName>
        <fullName evidence="4">DnaJ-domain-containing protein</fullName>
    </submittedName>
</protein>
<dbReference type="SMART" id="SM00271">
    <property type="entry name" value="DnaJ"/>
    <property type="match status" value="1"/>
</dbReference>